<dbReference type="InterPro" id="IPR029058">
    <property type="entry name" value="AB_hydrolase_fold"/>
</dbReference>
<feature type="domain" description="Serine aminopeptidase S33" evidence="1">
    <location>
        <begin position="56"/>
        <end position="156"/>
    </location>
</feature>
<gene>
    <name evidence="2" type="ORF">MSZNOR_4790</name>
</gene>
<dbReference type="SUPFAM" id="SSF53474">
    <property type="entry name" value="alpha/beta-Hydrolases"/>
    <property type="match status" value="1"/>
</dbReference>
<dbReference type="Pfam" id="PF12146">
    <property type="entry name" value="Hydrolase_4"/>
    <property type="match status" value="1"/>
</dbReference>
<dbReference type="Gene3D" id="3.40.50.1820">
    <property type="entry name" value="alpha/beta hydrolase"/>
    <property type="match status" value="1"/>
</dbReference>
<dbReference type="RefSeq" id="WP_036268147.1">
    <property type="nucleotide sequence ID" value="NZ_OX458333.1"/>
</dbReference>
<dbReference type="EMBL" id="OX458333">
    <property type="protein sequence ID" value="CAI8966974.1"/>
    <property type="molecule type" value="Genomic_DNA"/>
</dbReference>
<dbReference type="InterPro" id="IPR022742">
    <property type="entry name" value="Hydrolase_4"/>
</dbReference>
<keyword evidence="3" id="KW-1185">Reference proteome</keyword>
<evidence type="ECO:0000259" key="1">
    <source>
        <dbReference type="Pfam" id="PF12146"/>
    </source>
</evidence>
<organism evidence="2 3">
    <name type="scientific">Methylocaldum szegediense</name>
    <dbReference type="NCBI Taxonomy" id="73780"/>
    <lineage>
        <taxon>Bacteria</taxon>
        <taxon>Pseudomonadati</taxon>
        <taxon>Pseudomonadota</taxon>
        <taxon>Gammaproteobacteria</taxon>
        <taxon>Methylococcales</taxon>
        <taxon>Methylococcaceae</taxon>
        <taxon>Methylocaldum</taxon>
    </lineage>
</organism>
<name>A0ABN8XDZ7_9GAMM</name>
<dbReference type="InterPro" id="IPR017532">
    <property type="entry name" value="Hydrolase-2_PEP"/>
</dbReference>
<dbReference type="Proteomes" id="UP001162030">
    <property type="component" value="Chromosome"/>
</dbReference>
<accession>A0ABN8XDZ7</accession>
<evidence type="ECO:0000313" key="3">
    <source>
        <dbReference type="Proteomes" id="UP001162030"/>
    </source>
</evidence>
<protein>
    <submittedName>
        <fullName evidence="2">Hydrolase 2, exosortase A system-associated</fullName>
    </submittedName>
</protein>
<keyword evidence="2" id="KW-0378">Hydrolase</keyword>
<dbReference type="GO" id="GO:0016787">
    <property type="term" value="F:hydrolase activity"/>
    <property type="evidence" value="ECO:0007669"/>
    <property type="project" value="UniProtKB-KW"/>
</dbReference>
<proteinExistence type="predicted"/>
<dbReference type="NCBIfam" id="TIGR03101">
    <property type="entry name" value="hydr2_PEP"/>
    <property type="match status" value="1"/>
</dbReference>
<evidence type="ECO:0000313" key="2">
    <source>
        <dbReference type="EMBL" id="CAI8966974.1"/>
    </source>
</evidence>
<reference evidence="2 3" key="1">
    <citation type="submission" date="2023-03" db="EMBL/GenBank/DDBJ databases">
        <authorList>
            <person name="Pearce D."/>
        </authorList>
    </citation>
    <scope>NUCLEOTIDE SEQUENCE [LARGE SCALE GENOMIC DNA]</scope>
    <source>
        <strain evidence="2">Msz</strain>
    </source>
</reference>
<sequence length="277" mass="31266">MTRSDRCEPRPFFLPIAAGKLFCLYFPGNEDAYKGHAVVHVPAFAEEMNKARRMVALQARALAERGISVLTVDLFGTGDSDGDTLDARWSQWLQDMEAAIAWLRGKQVKDISLWALRAGALLALDFLHYSDKEFKSLLLWQPILKGEIFLTQFLRLRVAAGMMTGKRETVRGLRDRFAEGESLEIAGYELHPEWVREIEKLDFETTVTGSLQKLGVFEISSTLKEQPTPANQQFLSIWASAGINTHYEAIVGEPFWSTQEITSVPELIQLSSTFFEC</sequence>